<dbReference type="PANTHER" id="PTHR35008:SF8">
    <property type="entry name" value="ALCOHOL DEHYDROGENASE CYTOCHROME C SUBUNIT"/>
    <property type="match status" value="1"/>
</dbReference>
<feature type="domain" description="Cytochrome c" evidence="5">
    <location>
        <begin position="189"/>
        <end position="295"/>
    </location>
</feature>
<reference evidence="6" key="1">
    <citation type="submission" date="2021-03" db="EMBL/GenBank/DDBJ databases">
        <title>Acanthopleuribacteraceae sp. M133.</title>
        <authorList>
            <person name="Wang G."/>
        </authorList>
    </citation>
    <scope>NUCLEOTIDE SEQUENCE</scope>
    <source>
        <strain evidence="6">M133</strain>
    </source>
</reference>
<dbReference type="GO" id="GO:0020037">
    <property type="term" value="F:heme binding"/>
    <property type="evidence" value="ECO:0007669"/>
    <property type="project" value="InterPro"/>
</dbReference>
<evidence type="ECO:0000313" key="6">
    <source>
        <dbReference type="EMBL" id="QTD48989.1"/>
    </source>
</evidence>
<dbReference type="InterPro" id="IPR009056">
    <property type="entry name" value="Cyt_c-like_dom"/>
</dbReference>
<dbReference type="Gene3D" id="1.10.760.10">
    <property type="entry name" value="Cytochrome c-like domain"/>
    <property type="match status" value="2"/>
</dbReference>
<feature type="domain" description="Cytochrome c" evidence="5">
    <location>
        <begin position="42"/>
        <end position="153"/>
    </location>
</feature>
<dbReference type="KEGG" id="scor:J3U87_25675"/>
<dbReference type="PANTHER" id="PTHR35008">
    <property type="entry name" value="BLL4482 PROTEIN-RELATED"/>
    <property type="match status" value="1"/>
</dbReference>
<keyword evidence="1 4" id="KW-0349">Heme</keyword>
<dbReference type="InterPro" id="IPR051459">
    <property type="entry name" value="Cytochrome_c-type_DH"/>
</dbReference>
<organism evidence="6 7">
    <name type="scientific">Sulfidibacter corallicola</name>
    <dbReference type="NCBI Taxonomy" id="2818388"/>
    <lineage>
        <taxon>Bacteria</taxon>
        <taxon>Pseudomonadati</taxon>
        <taxon>Acidobacteriota</taxon>
        <taxon>Holophagae</taxon>
        <taxon>Acanthopleuribacterales</taxon>
        <taxon>Acanthopleuribacteraceae</taxon>
        <taxon>Sulfidibacter</taxon>
    </lineage>
</organism>
<evidence type="ECO:0000259" key="5">
    <source>
        <dbReference type="PROSITE" id="PS51007"/>
    </source>
</evidence>
<keyword evidence="7" id="KW-1185">Reference proteome</keyword>
<dbReference type="PROSITE" id="PS51007">
    <property type="entry name" value="CYTC"/>
    <property type="match status" value="2"/>
</dbReference>
<dbReference type="GO" id="GO:0046872">
    <property type="term" value="F:metal ion binding"/>
    <property type="evidence" value="ECO:0007669"/>
    <property type="project" value="UniProtKB-KW"/>
</dbReference>
<proteinExistence type="predicted"/>
<name>A0A8A4TFZ6_SULCO</name>
<dbReference type="SUPFAM" id="SSF46626">
    <property type="entry name" value="Cytochrome c"/>
    <property type="match status" value="2"/>
</dbReference>
<accession>A0A8A4TFZ6</accession>
<evidence type="ECO:0000256" key="2">
    <source>
        <dbReference type="ARBA" id="ARBA00022723"/>
    </source>
</evidence>
<protein>
    <recommendedName>
        <fullName evidence="5">Cytochrome c domain-containing protein</fullName>
    </recommendedName>
</protein>
<dbReference type="InterPro" id="IPR036909">
    <property type="entry name" value="Cyt_c-like_dom_sf"/>
</dbReference>
<gene>
    <name evidence="6" type="ORF">J3U87_25675</name>
</gene>
<dbReference type="GO" id="GO:0009055">
    <property type="term" value="F:electron transfer activity"/>
    <property type="evidence" value="ECO:0007669"/>
    <property type="project" value="InterPro"/>
</dbReference>
<evidence type="ECO:0000256" key="3">
    <source>
        <dbReference type="ARBA" id="ARBA00023004"/>
    </source>
</evidence>
<keyword evidence="2 4" id="KW-0479">Metal-binding</keyword>
<sequence length="301" mass="32525">MKFAILALLALIGLGIAAAAVLWAAFPRSIPAPESRVEGDPAQLARGRYLVNHVALCLSCHSERDWDRQSGPVVASTAGQGATHTIFSPEDAPAANITPFALGDWSDGEIARAITSGLNRQGEPLHPDMPYYVYARLAESDVMAIVAYLRTLPRIDHQPPKASPPFLISMVGRVLPKPYQAKPMPPQDDSVARGRYLVNAAGCRMCHGGDLAGGMRLNIPGGGSVTSVNLTPHPKARVMGWSREAFVAAFKAFAVEEVRQLETPRDRNTVMPWIQYSDMTETDLGAIYDYLKTVPPVAPDS</sequence>
<keyword evidence="3 4" id="KW-0408">Iron</keyword>
<dbReference type="EMBL" id="CP071793">
    <property type="protein sequence ID" value="QTD48989.1"/>
    <property type="molecule type" value="Genomic_DNA"/>
</dbReference>
<evidence type="ECO:0000313" key="7">
    <source>
        <dbReference type="Proteomes" id="UP000663929"/>
    </source>
</evidence>
<dbReference type="Proteomes" id="UP000663929">
    <property type="component" value="Chromosome"/>
</dbReference>
<dbReference type="AlphaFoldDB" id="A0A8A4TFZ6"/>
<evidence type="ECO:0000256" key="4">
    <source>
        <dbReference type="PROSITE-ProRule" id="PRU00433"/>
    </source>
</evidence>
<dbReference type="RefSeq" id="WP_237378638.1">
    <property type="nucleotide sequence ID" value="NZ_CP071793.1"/>
</dbReference>
<evidence type="ECO:0000256" key="1">
    <source>
        <dbReference type="ARBA" id="ARBA00022617"/>
    </source>
</evidence>